<dbReference type="RefSeq" id="WP_183216409.1">
    <property type="nucleotide sequence ID" value="NZ_CAJFZW010000017.1"/>
</dbReference>
<dbReference type="SUPFAM" id="SSF47413">
    <property type="entry name" value="lambda repressor-like DNA-binding domains"/>
    <property type="match status" value="1"/>
</dbReference>
<dbReference type="CDD" id="cd00093">
    <property type="entry name" value="HTH_XRE"/>
    <property type="match status" value="1"/>
</dbReference>
<accession>A0A7W9C6J3</accession>
<name>A0A7W9C6J3_9CAUL</name>
<sequence length="135" mass="14252">MNSRPAAPRRNARSVEAVDLHVGARIAARRQALGLSQTALGEMVGVSCQQVQKYEGGQNRISAARLHNLAIALSMPISAFFPARAEAGEPTDLSIMRTLAATPEGLAMAAGFAATEDRSVRQALTQLVEVLSRAA</sequence>
<keyword evidence="3" id="KW-1185">Reference proteome</keyword>
<comment type="caution">
    <text evidence="2">The sequence shown here is derived from an EMBL/GenBank/DDBJ whole genome shotgun (WGS) entry which is preliminary data.</text>
</comment>
<dbReference type="Gene3D" id="1.10.260.40">
    <property type="entry name" value="lambda repressor-like DNA-binding domains"/>
    <property type="match status" value="1"/>
</dbReference>
<gene>
    <name evidence="2" type="ORF">GGQ93_001732</name>
</gene>
<dbReference type="Pfam" id="PF01381">
    <property type="entry name" value="HTH_3"/>
    <property type="match status" value="1"/>
</dbReference>
<dbReference type="AlphaFoldDB" id="A0A7W9C6J3"/>
<evidence type="ECO:0000259" key="1">
    <source>
        <dbReference type="PROSITE" id="PS50943"/>
    </source>
</evidence>
<reference evidence="2 3" key="1">
    <citation type="submission" date="2020-08" db="EMBL/GenBank/DDBJ databases">
        <title>Genomic Encyclopedia of Type Strains, Phase IV (KMG-IV): sequencing the most valuable type-strain genomes for metagenomic binning, comparative biology and taxonomic classification.</title>
        <authorList>
            <person name="Goeker M."/>
        </authorList>
    </citation>
    <scope>NUCLEOTIDE SEQUENCE [LARGE SCALE GENOMIC DNA]</scope>
    <source>
        <strain evidence="2 3">DSM 4731</strain>
    </source>
</reference>
<dbReference type="Proteomes" id="UP000527324">
    <property type="component" value="Unassembled WGS sequence"/>
</dbReference>
<evidence type="ECO:0000313" key="3">
    <source>
        <dbReference type="Proteomes" id="UP000527324"/>
    </source>
</evidence>
<dbReference type="SMART" id="SM00530">
    <property type="entry name" value="HTH_XRE"/>
    <property type="match status" value="1"/>
</dbReference>
<dbReference type="InterPro" id="IPR001387">
    <property type="entry name" value="Cro/C1-type_HTH"/>
</dbReference>
<dbReference type="EMBL" id="JACHOQ010000003">
    <property type="protein sequence ID" value="MBB5740018.1"/>
    <property type="molecule type" value="Genomic_DNA"/>
</dbReference>
<protein>
    <submittedName>
        <fullName evidence="2">Transcriptional regulator with XRE-family HTH domain</fullName>
    </submittedName>
</protein>
<dbReference type="GO" id="GO:0003677">
    <property type="term" value="F:DNA binding"/>
    <property type="evidence" value="ECO:0007669"/>
    <property type="project" value="InterPro"/>
</dbReference>
<feature type="domain" description="HTH cro/C1-type" evidence="1">
    <location>
        <begin position="26"/>
        <end position="80"/>
    </location>
</feature>
<dbReference type="PROSITE" id="PS50943">
    <property type="entry name" value="HTH_CROC1"/>
    <property type="match status" value="1"/>
</dbReference>
<dbReference type="InterPro" id="IPR010982">
    <property type="entry name" value="Lambda_DNA-bd_dom_sf"/>
</dbReference>
<proteinExistence type="predicted"/>
<evidence type="ECO:0000313" key="2">
    <source>
        <dbReference type="EMBL" id="MBB5740018.1"/>
    </source>
</evidence>
<organism evidence="2 3">
    <name type="scientific">Brevundimonas aurantiaca</name>
    <dbReference type="NCBI Taxonomy" id="74316"/>
    <lineage>
        <taxon>Bacteria</taxon>
        <taxon>Pseudomonadati</taxon>
        <taxon>Pseudomonadota</taxon>
        <taxon>Alphaproteobacteria</taxon>
        <taxon>Caulobacterales</taxon>
        <taxon>Caulobacteraceae</taxon>
        <taxon>Brevundimonas</taxon>
    </lineage>
</organism>